<feature type="domain" description="Schwannomin interacting protein 1 C-terminal" evidence="4">
    <location>
        <begin position="65"/>
        <end position="143"/>
    </location>
</feature>
<reference evidence="5" key="1">
    <citation type="journal article" date="2023" name="Mol. Biol. Evol.">
        <title>Third-Generation Sequencing Reveals the Adaptive Role of the Epigenome in Three Deep-Sea Polychaetes.</title>
        <authorList>
            <person name="Perez M."/>
            <person name="Aroh O."/>
            <person name="Sun Y."/>
            <person name="Lan Y."/>
            <person name="Juniper S.K."/>
            <person name="Young C.R."/>
            <person name="Angers B."/>
            <person name="Qian P.Y."/>
        </authorList>
    </citation>
    <scope>NUCLEOTIDE SEQUENCE</scope>
    <source>
        <strain evidence="5">P08H-3</strain>
    </source>
</reference>
<feature type="compositionally biased region" description="Acidic residues" evidence="3">
    <location>
        <begin position="34"/>
        <end position="45"/>
    </location>
</feature>
<dbReference type="GO" id="GO:0005886">
    <property type="term" value="C:plasma membrane"/>
    <property type="evidence" value="ECO:0007669"/>
    <property type="project" value="TreeGrafter"/>
</dbReference>
<dbReference type="EMBL" id="JAODUP010000215">
    <property type="protein sequence ID" value="KAK2156372.1"/>
    <property type="molecule type" value="Genomic_DNA"/>
</dbReference>
<accession>A0AAD9JNM7</accession>
<evidence type="ECO:0000256" key="1">
    <source>
        <dbReference type="ARBA" id="ARBA00023054"/>
    </source>
</evidence>
<dbReference type="GO" id="GO:0035332">
    <property type="term" value="P:positive regulation of hippo signaling"/>
    <property type="evidence" value="ECO:0007669"/>
    <property type="project" value="TreeGrafter"/>
</dbReference>
<name>A0AAD9JNM7_9ANNE</name>
<dbReference type="InterPro" id="IPR039045">
    <property type="entry name" value="SCHIP_1"/>
</dbReference>
<sequence>MCLTFQAYAVHPPGGSTSVTTHPVNPSSKASCKDEDENEDDETEEDFFTRQARLQAEARMALAQVGIPGFGDGKRRKLGLHLLQQMNLAQLQVVVNDLHGQIASLNEELVKLLVERDDLHMAQDSMLVDIEDLTRYCAAKSGNIFK</sequence>
<organism evidence="5 6">
    <name type="scientific">Paralvinella palmiformis</name>
    <dbReference type="NCBI Taxonomy" id="53620"/>
    <lineage>
        <taxon>Eukaryota</taxon>
        <taxon>Metazoa</taxon>
        <taxon>Spiralia</taxon>
        <taxon>Lophotrochozoa</taxon>
        <taxon>Annelida</taxon>
        <taxon>Polychaeta</taxon>
        <taxon>Sedentaria</taxon>
        <taxon>Canalipalpata</taxon>
        <taxon>Terebellida</taxon>
        <taxon>Terebelliformia</taxon>
        <taxon>Alvinellidae</taxon>
        <taxon>Paralvinella</taxon>
    </lineage>
</organism>
<dbReference type="AlphaFoldDB" id="A0AAD9JNM7"/>
<gene>
    <name evidence="5" type="ORF">LSH36_215g04005</name>
</gene>
<evidence type="ECO:0000256" key="3">
    <source>
        <dbReference type="SAM" id="MobiDB-lite"/>
    </source>
</evidence>
<keyword evidence="1 2" id="KW-0175">Coiled coil</keyword>
<keyword evidence="6" id="KW-1185">Reference proteome</keyword>
<dbReference type="Pfam" id="PF10148">
    <property type="entry name" value="SCHIP-1_C"/>
    <property type="match status" value="1"/>
</dbReference>
<evidence type="ECO:0000256" key="2">
    <source>
        <dbReference type="SAM" id="Coils"/>
    </source>
</evidence>
<dbReference type="InterPro" id="IPR015649">
    <property type="entry name" value="SCHIP_1_C"/>
</dbReference>
<evidence type="ECO:0000313" key="5">
    <source>
        <dbReference type="EMBL" id="KAK2156372.1"/>
    </source>
</evidence>
<dbReference type="PANTHER" id="PTHR13103">
    <property type="entry name" value="SCHWANNOMIN INTERACTING PROTEIN 1"/>
    <property type="match status" value="1"/>
</dbReference>
<feature type="region of interest" description="Disordered" evidence="3">
    <location>
        <begin position="13"/>
        <end position="45"/>
    </location>
</feature>
<dbReference type="GO" id="GO:0030054">
    <property type="term" value="C:cell junction"/>
    <property type="evidence" value="ECO:0007669"/>
    <property type="project" value="TreeGrafter"/>
</dbReference>
<comment type="caution">
    <text evidence="5">The sequence shown here is derived from an EMBL/GenBank/DDBJ whole genome shotgun (WGS) entry which is preliminary data.</text>
</comment>
<dbReference type="PANTHER" id="PTHR13103:SF2">
    <property type="entry name" value="IQCJ-SCHIP1 READTHROUGH TRANSCRIPT PROTEIN-RELATED"/>
    <property type="match status" value="1"/>
</dbReference>
<feature type="coiled-coil region" evidence="2">
    <location>
        <begin position="88"/>
        <end position="115"/>
    </location>
</feature>
<proteinExistence type="predicted"/>
<feature type="compositionally biased region" description="Polar residues" evidence="3">
    <location>
        <begin position="15"/>
        <end position="30"/>
    </location>
</feature>
<evidence type="ECO:0000259" key="4">
    <source>
        <dbReference type="Pfam" id="PF10148"/>
    </source>
</evidence>
<protein>
    <recommendedName>
        <fullName evidence="4">Schwannomin interacting protein 1 C-terminal domain-containing protein</fullName>
    </recommendedName>
</protein>
<evidence type="ECO:0000313" key="6">
    <source>
        <dbReference type="Proteomes" id="UP001208570"/>
    </source>
</evidence>
<dbReference type="Proteomes" id="UP001208570">
    <property type="component" value="Unassembled WGS sequence"/>
</dbReference>